<keyword evidence="12" id="KW-1185">Reference proteome</keyword>
<dbReference type="GO" id="GO:0016020">
    <property type="term" value="C:membrane"/>
    <property type="evidence" value="ECO:0007669"/>
    <property type="project" value="InterPro"/>
</dbReference>
<keyword evidence="10" id="KW-0732">Signal</keyword>
<dbReference type="InterPro" id="IPR004131">
    <property type="entry name" value="PPase-energised_H-pump"/>
</dbReference>
<dbReference type="EC" id="7.1.3.1" evidence="2"/>
<evidence type="ECO:0000313" key="12">
    <source>
        <dbReference type="Proteomes" id="UP001281410"/>
    </source>
</evidence>
<keyword evidence="5" id="KW-0460">Magnesium</keyword>
<keyword evidence="7" id="KW-1133">Transmembrane helix</keyword>
<evidence type="ECO:0000256" key="9">
    <source>
        <dbReference type="ARBA" id="ARBA00023136"/>
    </source>
</evidence>
<comment type="caution">
    <text evidence="11">The sequence shown here is derived from an EMBL/GenBank/DDBJ whole genome shotgun (WGS) entry which is preliminary data.</text>
</comment>
<evidence type="ECO:0000256" key="8">
    <source>
        <dbReference type="ARBA" id="ARBA00023065"/>
    </source>
</evidence>
<keyword evidence="6" id="KW-1278">Translocase</keyword>
<evidence type="ECO:0000256" key="4">
    <source>
        <dbReference type="ARBA" id="ARBA00022692"/>
    </source>
</evidence>
<gene>
    <name evidence="11" type="ORF">Dsin_013012</name>
</gene>
<feature type="signal peptide" evidence="10">
    <location>
        <begin position="1"/>
        <end position="24"/>
    </location>
</feature>
<dbReference type="GO" id="GO:0004427">
    <property type="term" value="F:inorganic diphosphate phosphatase activity"/>
    <property type="evidence" value="ECO:0007669"/>
    <property type="project" value="InterPro"/>
</dbReference>
<keyword evidence="4" id="KW-0812">Transmembrane</keyword>
<reference evidence="11" key="1">
    <citation type="journal article" date="2023" name="Plant J.">
        <title>Genome sequences and population genomics provide insights into the demographic history, inbreeding, and mutation load of two 'living fossil' tree species of Dipteronia.</title>
        <authorList>
            <person name="Feng Y."/>
            <person name="Comes H.P."/>
            <person name="Chen J."/>
            <person name="Zhu S."/>
            <person name="Lu R."/>
            <person name="Zhang X."/>
            <person name="Li P."/>
            <person name="Qiu J."/>
            <person name="Olsen K.M."/>
            <person name="Qiu Y."/>
        </authorList>
    </citation>
    <scope>NUCLEOTIDE SEQUENCE</scope>
    <source>
        <strain evidence="11">NBL</strain>
    </source>
</reference>
<evidence type="ECO:0000313" key="11">
    <source>
        <dbReference type="EMBL" id="KAK3219042.1"/>
    </source>
</evidence>
<evidence type="ECO:0000256" key="6">
    <source>
        <dbReference type="ARBA" id="ARBA00022967"/>
    </source>
</evidence>
<accession>A0AAE0AKG4</accession>
<feature type="chain" id="PRO_5041975657" description="H(+)-exporting diphosphatase" evidence="10">
    <location>
        <begin position="25"/>
        <end position="253"/>
    </location>
</feature>
<dbReference type="Proteomes" id="UP001281410">
    <property type="component" value="Unassembled WGS sequence"/>
</dbReference>
<dbReference type="PANTHER" id="PTHR31998">
    <property type="entry name" value="K(+)-INSENSITIVE PYROPHOSPHATE-ENERGIZED PROTON PUMP"/>
    <property type="match status" value="1"/>
</dbReference>
<evidence type="ECO:0000256" key="5">
    <source>
        <dbReference type="ARBA" id="ARBA00022842"/>
    </source>
</evidence>
<name>A0AAE0AKG4_9ROSI</name>
<evidence type="ECO:0000256" key="10">
    <source>
        <dbReference type="SAM" id="SignalP"/>
    </source>
</evidence>
<evidence type="ECO:0000256" key="2">
    <source>
        <dbReference type="ARBA" id="ARBA00013242"/>
    </source>
</evidence>
<dbReference type="AlphaFoldDB" id="A0AAE0AKG4"/>
<organism evidence="11 12">
    <name type="scientific">Dipteronia sinensis</name>
    <dbReference type="NCBI Taxonomy" id="43782"/>
    <lineage>
        <taxon>Eukaryota</taxon>
        <taxon>Viridiplantae</taxon>
        <taxon>Streptophyta</taxon>
        <taxon>Embryophyta</taxon>
        <taxon>Tracheophyta</taxon>
        <taxon>Spermatophyta</taxon>
        <taxon>Magnoliopsida</taxon>
        <taxon>eudicotyledons</taxon>
        <taxon>Gunneridae</taxon>
        <taxon>Pentapetalae</taxon>
        <taxon>rosids</taxon>
        <taxon>malvids</taxon>
        <taxon>Sapindales</taxon>
        <taxon>Sapindaceae</taxon>
        <taxon>Hippocastanoideae</taxon>
        <taxon>Acereae</taxon>
        <taxon>Dipteronia</taxon>
    </lineage>
</organism>
<dbReference type="Pfam" id="PF03030">
    <property type="entry name" value="H_PPase"/>
    <property type="match status" value="1"/>
</dbReference>
<dbReference type="GO" id="GO:0012505">
    <property type="term" value="C:endomembrane system"/>
    <property type="evidence" value="ECO:0007669"/>
    <property type="project" value="UniProtKB-SubCell"/>
</dbReference>
<evidence type="ECO:0000256" key="3">
    <source>
        <dbReference type="ARBA" id="ARBA00022448"/>
    </source>
</evidence>
<proteinExistence type="predicted"/>
<evidence type="ECO:0000256" key="7">
    <source>
        <dbReference type="ARBA" id="ARBA00022989"/>
    </source>
</evidence>
<keyword evidence="8" id="KW-0406">Ion transport</keyword>
<protein>
    <recommendedName>
        <fullName evidence="2">H(+)-exporting diphosphatase</fullName>
        <ecNumber evidence="2">7.1.3.1</ecNumber>
    </recommendedName>
</protein>
<keyword evidence="3" id="KW-0813">Transport</keyword>
<evidence type="ECO:0000256" key="1">
    <source>
        <dbReference type="ARBA" id="ARBA00004127"/>
    </source>
</evidence>
<dbReference type="GO" id="GO:0009678">
    <property type="term" value="F:diphosphate hydrolysis-driven proton transmembrane transporter activity"/>
    <property type="evidence" value="ECO:0007669"/>
    <property type="project" value="UniProtKB-EC"/>
</dbReference>
<sequence length="253" mass="27412">MGVSYVAQLIVFILVEINLTCNISRPVNLLVCRHEASIEVFVLRAGFLFRILGYYNGHPLLGDKVVAALLISKLFAALEVGDNVSKCAAQGADLFESIAAEIISAMILGGTMAQPCRIEKFTGSRDSQAAFDAVYLFHLLLLSGNVCDYAHTSDMHTVLLVLATKLLFVTADDAPQETFLFIKEFSFISFTSSLMCNLMIWFDSSKLFAALEVGDNVSKCAAQGADLFESIAAEIISAMILGGTMAQPCRIES</sequence>
<keyword evidence="9" id="KW-0472">Membrane</keyword>
<comment type="subcellular location">
    <subcellularLocation>
        <location evidence="1">Endomembrane system</location>
        <topology evidence="1">Multi-pass membrane protein</topology>
    </subcellularLocation>
</comment>
<dbReference type="EMBL" id="JANJYJ010000004">
    <property type="protein sequence ID" value="KAK3219042.1"/>
    <property type="molecule type" value="Genomic_DNA"/>
</dbReference>